<evidence type="ECO:0000256" key="2">
    <source>
        <dbReference type="ARBA" id="ARBA00022692"/>
    </source>
</evidence>
<evidence type="ECO:0000256" key="4">
    <source>
        <dbReference type="ARBA" id="ARBA00023136"/>
    </source>
</evidence>
<reference evidence="9" key="1">
    <citation type="journal article" date="2019" name="Int. J. Syst. Evol. Microbiol.">
        <title>The Global Catalogue of Microorganisms (GCM) 10K type strain sequencing project: providing services to taxonomists for standard genome sequencing and annotation.</title>
        <authorList>
            <consortium name="The Broad Institute Genomics Platform"/>
            <consortium name="The Broad Institute Genome Sequencing Center for Infectious Disease"/>
            <person name="Wu L."/>
            <person name="Ma J."/>
        </authorList>
    </citation>
    <scope>NUCLEOTIDE SEQUENCE [LARGE SCALE GENOMIC DNA]</scope>
    <source>
        <strain evidence="9">CGMCC 1.15277</strain>
    </source>
</reference>
<dbReference type="EMBL" id="JBHSUA010000021">
    <property type="protein sequence ID" value="MFC6397704.1"/>
    <property type="molecule type" value="Genomic_DNA"/>
</dbReference>
<dbReference type="Proteomes" id="UP001596266">
    <property type="component" value="Unassembled WGS sequence"/>
</dbReference>
<name>A0ABW1X5F1_9ACTN</name>
<dbReference type="Gene3D" id="3.30.1490.480">
    <property type="entry name" value="Endolytic murein transglycosylase"/>
    <property type="match status" value="1"/>
</dbReference>
<gene>
    <name evidence="7 8" type="primary">mltG</name>
    <name evidence="8" type="ORF">ACFP57_12025</name>
</gene>
<accession>A0ABW1X5F1</accession>
<dbReference type="HAMAP" id="MF_02065">
    <property type="entry name" value="MltG"/>
    <property type="match status" value="1"/>
</dbReference>
<dbReference type="NCBIfam" id="TIGR00247">
    <property type="entry name" value="endolytic transglycosylase MltG"/>
    <property type="match status" value="1"/>
</dbReference>
<proteinExistence type="inferred from homology"/>
<dbReference type="EC" id="4.2.2.29" evidence="7"/>
<dbReference type="PANTHER" id="PTHR30518:SF2">
    <property type="entry name" value="ENDOLYTIC MUREIN TRANSGLYCOSYLASE"/>
    <property type="match status" value="1"/>
</dbReference>
<comment type="caution">
    <text evidence="8">The sequence shown here is derived from an EMBL/GenBank/DDBJ whole genome shotgun (WGS) entry which is preliminary data.</text>
</comment>
<sequence length="374" mass="40897">MSLFTDNNGNTNWKKIGYHGRSAFAVLLSLAVLFAGAWFAYSKASDAYTSWKTADDYPGPGGTPVMIQIVEESTGADIANTLLDNDIIKSRKAFNKAYESNEQSKSIQAGYYKLATQIPAADAIAFLLDGQHVVRNQLTVPEGMWLDDSLALISKKTKIPVASFKKLLDDPKVVGYPSYVKDPEGFLYPETYEIGQKPTATSILKLMSTQYKAVAKTNDLVAKAEKLGRSPEEIITVASIIEGEVNKPEYLPMVASAIYNRLDDGDKLELDSTAHYGLKIPNDEPLPANFTTKDFAYNTYLYQGLPPGPIGSPGEAAIKAALNPADTDYKFWVAVNLETGETKFAKTFQQHQKNVAAFEAWCKKATDKSGCPTG</sequence>
<evidence type="ECO:0000256" key="6">
    <source>
        <dbReference type="ARBA" id="ARBA00023316"/>
    </source>
</evidence>
<dbReference type="InterPro" id="IPR003770">
    <property type="entry name" value="MLTG-like"/>
</dbReference>
<comment type="subcellular location">
    <subcellularLocation>
        <location evidence="7">Cell membrane</location>
        <topology evidence="7">Single-pass membrane protein</topology>
    </subcellularLocation>
</comment>
<comment type="similarity">
    <text evidence="7">Belongs to the transglycosylase MltG family.</text>
</comment>
<comment type="function">
    <text evidence="7">Functions as a peptidoglycan terminase that cleaves nascent peptidoglycan strands endolytically to terminate their elongation.</text>
</comment>
<dbReference type="PANTHER" id="PTHR30518">
    <property type="entry name" value="ENDOLYTIC MUREIN TRANSGLYCOSYLASE"/>
    <property type="match status" value="1"/>
</dbReference>
<keyword evidence="1 7" id="KW-1003">Cell membrane</keyword>
<evidence type="ECO:0000256" key="7">
    <source>
        <dbReference type="HAMAP-Rule" id="MF_02065"/>
    </source>
</evidence>
<keyword evidence="2 7" id="KW-0812">Transmembrane</keyword>
<organism evidence="8 9">
    <name type="scientific">Luteococcus sanguinis</name>
    <dbReference type="NCBI Taxonomy" id="174038"/>
    <lineage>
        <taxon>Bacteria</taxon>
        <taxon>Bacillati</taxon>
        <taxon>Actinomycetota</taxon>
        <taxon>Actinomycetes</taxon>
        <taxon>Propionibacteriales</taxon>
        <taxon>Propionibacteriaceae</taxon>
        <taxon>Luteococcus</taxon>
    </lineage>
</organism>
<keyword evidence="6 7" id="KW-0961">Cell wall biogenesis/degradation</keyword>
<evidence type="ECO:0000313" key="8">
    <source>
        <dbReference type="EMBL" id="MFC6397704.1"/>
    </source>
</evidence>
<protein>
    <recommendedName>
        <fullName evidence="7">Endolytic murein transglycosylase</fullName>
        <ecNumber evidence="7">4.2.2.29</ecNumber>
    </recommendedName>
    <alternativeName>
        <fullName evidence="7">Peptidoglycan lytic transglycosylase</fullName>
    </alternativeName>
    <alternativeName>
        <fullName evidence="7">Peptidoglycan polymerization terminase</fullName>
    </alternativeName>
</protein>
<evidence type="ECO:0000256" key="5">
    <source>
        <dbReference type="ARBA" id="ARBA00023239"/>
    </source>
</evidence>
<dbReference type="RefSeq" id="WP_343886132.1">
    <property type="nucleotide sequence ID" value="NZ_BAAAKI010000013.1"/>
</dbReference>
<evidence type="ECO:0000256" key="3">
    <source>
        <dbReference type="ARBA" id="ARBA00022989"/>
    </source>
</evidence>
<comment type="catalytic activity">
    <reaction evidence="7">
        <text>a peptidoglycan chain = a peptidoglycan chain with N-acetyl-1,6-anhydromuramyl-[peptide] at the reducing end + a peptidoglycan chain with N-acetylglucosamine at the non-reducing end.</text>
        <dbReference type="EC" id="4.2.2.29"/>
    </reaction>
</comment>
<keyword evidence="5 7" id="KW-0456">Lyase</keyword>
<keyword evidence="3 7" id="KW-1133">Transmembrane helix</keyword>
<feature type="site" description="Important for catalytic activity" evidence="7">
    <location>
        <position position="244"/>
    </location>
</feature>
<keyword evidence="9" id="KW-1185">Reference proteome</keyword>
<evidence type="ECO:0000256" key="1">
    <source>
        <dbReference type="ARBA" id="ARBA00022475"/>
    </source>
</evidence>
<evidence type="ECO:0000313" key="9">
    <source>
        <dbReference type="Proteomes" id="UP001596266"/>
    </source>
</evidence>
<dbReference type="Pfam" id="PF02618">
    <property type="entry name" value="YceG"/>
    <property type="match status" value="1"/>
</dbReference>
<feature type="transmembrane region" description="Helical" evidence="7">
    <location>
        <begin position="23"/>
        <end position="41"/>
    </location>
</feature>
<keyword evidence="4 7" id="KW-0472">Membrane</keyword>